<dbReference type="EMBL" id="DQ398044">
    <property type="protein sequence ID" value="ABD58131.1"/>
    <property type="molecule type" value="Genomic_DNA"/>
</dbReference>
<dbReference type="OrthoDB" id="11410at10239"/>
<feature type="region of interest" description="Disordered" evidence="1">
    <location>
        <begin position="185"/>
        <end position="252"/>
    </location>
</feature>
<feature type="compositionally biased region" description="Gly residues" evidence="1">
    <location>
        <begin position="191"/>
        <end position="205"/>
    </location>
</feature>
<accession>Q1A0A2</accession>
<evidence type="ECO:0000313" key="3">
    <source>
        <dbReference type="Proteomes" id="UP000000904"/>
    </source>
</evidence>
<proteinExistence type="predicted"/>
<evidence type="ECO:0000256" key="1">
    <source>
        <dbReference type="SAM" id="MobiDB-lite"/>
    </source>
</evidence>
<feature type="compositionally biased region" description="Low complexity" evidence="1">
    <location>
        <begin position="206"/>
        <end position="224"/>
    </location>
</feature>
<organism evidence="2 3">
    <name type="scientific">Mycobacterium phage Cooper</name>
    <dbReference type="NCBI Taxonomy" id="373406"/>
    <lineage>
        <taxon>Viruses</taxon>
        <taxon>Duplodnaviria</taxon>
        <taxon>Heunggongvirae</taxon>
        <taxon>Uroviricota</taxon>
        <taxon>Caudoviricetes</taxon>
        <taxon>Bclasvirinae</taxon>
        <taxon>Coopervirus</taxon>
        <taxon>Coopervirus cooper</taxon>
    </lineage>
</organism>
<dbReference type="Proteomes" id="UP000000904">
    <property type="component" value="Segment"/>
</dbReference>
<feature type="region of interest" description="Disordered" evidence="1">
    <location>
        <begin position="63"/>
        <end position="103"/>
    </location>
</feature>
<name>Q1A0A2_9CAUD</name>
<sequence>MPAGIIATVDNGFATLDFVDKSLRGPALAELVEIGGPASIETITRDGPRRKYRVPEGNAQAAGLLDGDEVGDKWSAGRDTGAAAATKASDPNVNAGADNANWHTPVDQYTSANAYVGKVPNATVLHNRGQVYTGDADSVGGDLAHPPTHAEVIQNVKDAKNPPTEGFAAPMARAAVVAGSLAEQDSALGSDPGGWGPQPGDGGDTGTEAVEAPAEADASAPSEPQGGETPDPEVTTLAEPQEYPDGEPTTEWTRKQLDAYAAAVKGLDTTKLDSKAAVLAAINAPKE</sequence>
<keyword evidence="3" id="KW-1185">Reference proteome</keyword>
<dbReference type="KEGG" id="vg:4157060"/>
<dbReference type="RefSeq" id="YP_654911.1">
    <property type="nucleotide sequence ID" value="NC_008195.1"/>
</dbReference>
<protein>
    <submittedName>
        <fullName evidence="2">Uncharacterized protein</fullName>
    </submittedName>
</protein>
<gene>
    <name evidence="2" type="primary">14</name>
    <name evidence="2" type="ORF">PBI_COOPER_14</name>
</gene>
<reference evidence="2 3" key="1">
    <citation type="journal article" date="2006" name="PLoS Genet.">
        <title>Exploring the mycobacteriophage metaproteome: phage genomics as an educational platform.</title>
        <authorList>
            <person name="Hatfull G.F."/>
            <person name="Pedulla M.L."/>
            <person name="Jacobs-Sera D."/>
            <person name="Cichon P.M."/>
            <person name="Foley A."/>
            <person name="Ford M.E."/>
            <person name="Gonda R.M."/>
            <person name="Houtz J.M."/>
            <person name="Hryckowian A.J."/>
            <person name="Kelchner V.A."/>
            <person name="Namburi S."/>
            <person name="Pajcini K.V."/>
            <person name="Popovich M.G."/>
            <person name="Schleicher D.T."/>
            <person name="Simanek B.Z."/>
            <person name="Smith A.L."/>
            <person name="Zdanowicz G.M."/>
            <person name="Kumar V."/>
            <person name="Peebles C.L."/>
            <person name="Jacobs W.R.Jr."/>
            <person name="Lawrence J.G."/>
            <person name="Hendrix R.W."/>
        </authorList>
    </citation>
    <scope>NUCLEOTIDE SEQUENCE [LARGE SCALE GENOMIC DNA]</scope>
</reference>
<evidence type="ECO:0000313" key="2">
    <source>
        <dbReference type="EMBL" id="ABD58131.1"/>
    </source>
</evidence>